<dbReference type="SUPFAM" id="SSF50129">
    <property type="entry name" value="GroES-like"/>
    <property type="match status" value="1"/>
</dbReference>
<keyword evidence="4" id="KW-0560">Oxidoreductase</keyword>
<dbReference type="AlphaFoldDB" id="A0A9N9QQ57"/>
<dbReference type="FunFam" id="3.40.50.720:FF:000147">
    <property type="entry name" value="Reticulon-4-interacting protein 1 homolog, mitochondrial"/>
    <property type="match status" value="1"/>
</dbReference>
<dbReference type="Gene3D" id="3.90.180.10">
    <property type="entry name" value="Medium-chain alcohol dehydrogenases, catalytic domain"/>
    <property type="match status" value="1"/>
</dbReference>
<evidence type="ECO:0000256" key="3">
    <source>
        <dbReference type="ARBA" id="ARBA00022946"/>
    </source>
</evidence>
<accession>A0A9N9QQ57</accession>
<dbReference type="Pfam" id="PF08240">
    <property type="entry name" value="ADH_N"/>
    <property type="match status" value="1"/>
</dbReference>
<reference evidence="7" key="1">
    <citation type="submission" date="2022-01" db="EMBL/GenBank/DDBJ databases">
        <authorList>
            <person name="King R."/>
        </authorList>
    </citation>
    <scope>NUCLEOTIDE SEQUENCE</scope>
</reference>
<comment type="similarity">
    <text evidence="2">Belongs to the zinc-containing alcohol dehydrogenase family. Quinone oxidoreductase subfamily.</text>
</comment>
<keyword evidence="8" id="KW-1185">Reference proteome</keyword>
<dbReference type="InterPro" id="IPR011032">
    <property type="entry name" value="GroES-like_sf"/>
</dbReference>
<dbReference type="Pfam" id="PF13602">
    <property type="entry name" value="ADH_zinc_N_2"/>
    <property type="match status" value="1"/>
</dbReference>
<dbReference type="SUPFAM" id="SSF51735">
    <property type="entry name" value="NAD(P)-binding Rossmann-fold domains"/>
    <property type="match status" value="1"/>
</dbReference>
<dbReference type="Proteomes" id="UP001152799">
    <property type="component" value="Chromosome 4"/>
</dbReference>
<sequence>MIFRSFFHQTRSFSQQALKLKKNHRMSAWQIHSYGDIEELQLGESRIPVINSPEDVLVEVKAGSLNPIDSFMLGGYGRASFQVLRNYQIEFPLTLGRDFSGIVIAKGHGVDNDEVKIGDEVYGFVPIHKQGALAEAVLASKCHILPKPKNLTHEQSASLVYATMTAWSGLYLAGNMILKQTKGLRVLVLGGSGGVGTSAIQLLKSQGCVVYATCSNDAIELVKSLGADMVYDRNDPDFEKNVQLEGKYHIILDAANMGIQNIPSKWQYESYVTLNSPLLVNNDKYGLCTGLLTSARNLIESNATRICEGKTVRWGYFVPSNTAFKFINELICEEKIKPVIQQSFNFKELPLAMETLRKGHARGKIVITH</sequence>
<dbReference type="Gene3D" id="3.40.50.720">
    <property type="entry name" value="NAD(P)-binding Rossmann-like Domain"/>
    <property type="match status" value="1"/>
</dbReference>
<evidence type="ECO:0000256" key="2">
    <source>
        <dbReference type="ARBA" id="ARBA00010371"/>
    </source>
</evidence>
<dbReference type="InterPro" id="IPR050700">
    <property type="entry name" value="YIM1/Zinc_Alcohol_DH_Fams"/>
</dbReference>
<organism evidence="7 8">
    <name type="scientific">Ceutorhynchus assimilis</name>
    <name type="common">cabbage seed weevil</name>
    <dbReference type="NCBI Taxonomy" id="467358"/>
    <lineage>
        <taxon>Eukaryota</taxon>
        <taxon>Metazoa</taxon>
        <taxon>Ecdysozoa</taxon>
        <taxon>Arthropoda</taxon>
        <taxon>Hexapoda</taxon>
        <taxon>Insecta</taxon>
        <taxon>Pterygota</taxon>
        <taxon>Neoptera</taxon>
        <taxon>Endopterygota</taxon>
        <taxon>Coleoptera</taxon>
        <taxon>Polyphaga</taxon>
        <taxon>Cucujiformia</taxon>
        <taxon>Curculionidae</taxon>
        <taxon>Ceutorhynchinae</taxon>
        <taxon>Ceutorhynchus</taxon>
    </lineage>
</organism>
<evidence type="ECO:0000256" key="4">
    <source>
        <dbReference type="ARBA" id="ARBA00023002"/>
    </source>
</evidence>
<evidence type="ECO:0000259" key="6">
    <source>
        <dbReference type="SMART" id="SM00829"/>
    </source>
</evidence>
<name>A0A9N9QQ57_9CUCU</name>
<keyword evidence="5" id="KW-0496">Mitochondrion</keyword>
<dbReference type="InterPro" id="IPR036291">
    <property type="entry name" value="NAD(P)-bd_dom_sf"/>
</dbReference>
<protein>
    <recommendedName>
        <fullName evidence="6">Enoyl reductase (ER) domain-containing protein</fullName>
    </recommendedName>
</protein>
<evidence type="ECO:0000256" key="5">
    <source>
        <dbReference type="ARBA" id="ARBA00023128"/>
    </source>
</evidence>
<evidence type="ECO:0000313" key="7">
    <source>
        <dbReference type="EMBL" id="CAG9767665.1"/>
    </source>
</evidence>
<gene>
    <name evidence="7" type="ORF">CEUTPL_LOCUS8224</name>
</gene>
<dbReference type="InterPro" id="IPR037397">
    <property type="entry name" value="RTN4IP1"/>
</dbReference>
<dbReference type="GO" id="GO:0005739">
    <property type="term" value="C:mitochondrion"/>
    <property type="evidence" value="ECO:0007669"/>
    <property type="project" value="UniProtKB-SubCell"/>
</dbReference>
<dbReference type="PANTHER" id="PTHR11695">
    <property type="entry name" value="ALCOHOL DEHYDROGENASE RELATED"/>
    <property type="match status" value="1"/>
</dbReference>
<proteinExistence type="inferred from homology"/>
<dbReference type="InterPro" id="IPR013154">
    <property type="entry name" value="ADH-like_N"/>
</dbReference>
<evidence type="ECO:0000313" key="8">
    <source>
        <dbReference type="Proteomes" id="UP001152799"/>
    </source>
</evidence>
<dbReference type="PANTHER" id="PTHR11695:SF294">
    <property type="entry name" value="RETICULON-4-INTERACTING PROTEIN 1, MITOCHONDRIAL"/>
    <property type="match status" value="1"/>
</dbReference>
<dbReference type="OrthoDB" id="48317at2759"/>
<dbReference type="EMBL" id="OU892280">
    <property type="protein sequence ID" value="CAG9767665.1"/>
    <property type="molecule type" value="Genomic_DNA"/>
</dbReference>
<comment type="subcellular location">
    <subcellularLocation>
        <location evidence="1">Mitochondrion</location>
    </subcellularLocation>
</comment>
<evidence type="ECO:0000256" key="1">
    <source>
        <dbReference type="ARBA" id="ARBA00004173"/>
    </source>
</evidence>
<dbReference type="SMART" id="SM00829">
    <property type="entry name" value="PKS_ER"/>
    <property type="match status" value="1"/>
</dbReference>
<dbReference type="CDD" id="cd08248">
    <property type="entry name" value="RTN4I1"/>
    <property type="match status" value="1"/>
</dbReference>
<keyword evidence="3" id="KW-0809">Transit peptide</keyword>
<dbReference type="InterPro" id="IPR020843">
    <property type="entry name" value="ER"/>
</dbReference>
<dbReference type="GO" id="GO:0016491">
    <property type="term" value="F:oxidoreductase activity"/>
    <property type="evidence" value="ECO:0007669"/>
    <property type="project" value="UniProtKB-KW"/>
</dbReference>
<feature type="domain" description="Enoyl reductase (ER)" evidence="6">
    <location>
        <begin position="35"/>
        <end position="367"/>
    </location>
</feature>